<dbReference type="SUPFAM" id="SSF52980">
    <property type="entry name" value="Restriction endonuclease-like"/>
    <property type="match status" value="1"/>
</dbReference>
<proteinExistence type="predicted"/>
<dbReference type="AlphaFoldDB" id="A0A9X5CAS6"/>
<dbReference type="EMBL" id="VIRB01000085">
    <property type="protein sequence ID" value="NDO69843.1"/>
    <property type="molecule type" value="Genomic_DNA"/>
</dbReference>
<keyword evidence="2" id="KW-0540">Nuclease</keyword>
<dbReference type="PANTHER" id="PTHR34107">
    <property type="entry name" value="SLL0198 PROTEIN-RELATED"/>
    <property type="match status" value="1"/>
</dbReference>
<dbReference type="InterPro" id="IPR011335">
    <property type="entry name" value="Restrct_endonuc-II-like"/>
</dbReference>
<accession>A0A9X5CAS6</accession>
<name>A0A9X5CAS6_9FIRM</name>
<keyword evidence="2" id="KW-0378">Hydrolase</keyword>
<sequence length="182" mass="21080">MAIPQGTIYTIEDIYALPEGQRAELIDGQMYMMAPPNTVYQRISHFLEWEIENYIRSKNGACEVFAAPFAVFLNKDGQNYVEPDISVVCDKDKIDDKGCNGAPDWIIEITSPSDPQRDYGIKLFKYRTAGVREYWIVNPQKKTITVFDFEQSKRSNQYNWDDDISVCIYEDFIINISNFLSK</sequence>
<dbReference type="InterPro" id="IPR008538">
    <property type="entry name" value="Uma2"/>
</dbReference>
<dbReference type="Pfam" id="PF05685">
    <property type="entry name" value="Uma2"/>
    <property type="match status" value="1"/>
</dbReference>
<evidence type="ECO:0000259" key="1">
    <source>
        <dbReference type="Pfam" id="PF05685"/>
    </source>
</evidence>
<dbReference type="InterPro" id="IPR012296">
    <property type="entry name" value="Nuclease_put_TT1808"/>
</dbReference>
<organism evidence="2 3">
    <name type="scientific">Schaedlerella arabinosiphila</name>
    <dbReference type="NCBI Taxonomy" id="2044587"/>
    <lineage>
        <taxon>Bacteria</taxon>
        <taxon>Bacillati</taxon>
        <taxon>Bacillota</taxon>
        <taxon>Clostridia</taxon>
        <taxon>Lachnospirales</taxon>
        <taxon>Lachnospiraceae</taxon>
        <taxon>Schaedlerella</taxon>
    </lineage>
</organism>
<evidence type="ECO:0000313" key="3">
    <source>
        <dbReference type="Proteomes" id="UP000474104"/>
    </source>
</evidence>
<reference evidence="2 3" key="1">
    <citation type="submission" date="2019-07" db="EMBL/GenBank/DDBJ databases">
        <title>Draft genome sequences of 15 bacterial species constituting the stable defined intestinal microbiota of the GM15 gnotobiotic mouse model.</title>
        <authorList>
            <person name="Elie C."/>
            <person name="Mathieu A."/>
            <person name="Saliou A."/>
            <person name="Darnaud M."/>
            <person name="Leulier F."/>
            <person name="Tamellini A."/>
        </authorList>
    </citation>
    <scope>NUCLEOTIDE SEQUENCE [LARGE SCALE GENOMIC DNA]</scope>
    <source>
        <strain evidence="3">ASF 502</strain>
    </source>
</reference>
<dbReference type="CDD" id="cd06260">
    <property type="entry name" value="DUF820-like"/>
    <property type="match status" value="1"/>
</dbReference>
<dbReference type="Proteomes" id="UP000474104">
    <property type="component" value="Unassembled WGS sequence"/>
</dbReference>
<dbReference type="OrthoDB" id="9808428at2"/>
<dbReference type="PANTHER" id="PTHR34107:SF4">
    <property type="entry name" value="SLL1222 PROTEIN"/>
    <property type="match status" value="1"/>
</dbReference>
<dbReference type="RefSeq" id="WP_004075922.1">
    <property type="nucleotide sequence ID" value="NZ_VIRB01000085.1"/>
</dbReference>
<gene>
    <name evidence="2" type="ORF">FMM80_14645</name>
</gene>
<dbReference type="GO" id="GO:0004519">
    <property type="term" value="F:endonuclease activity"/>
    <property type="evidence" value="ECO:0007669"/>
    <property type="project" value="UniProtKB-KW"/>
</dbReference>
<dbReference type="Gene3D" id="3.90.1570.10">
    <property type="entry name" value="tt1808, chain A"/>
    <property type="match status" value="1"/>
</dbReference>
<keyword evidence="2" id="KW-0255">Endonuclease</keyword>
<comment type="caution">
    <text evidence="2">The sequence shown here is derived from an EMBL/GenBank/DDBJ whole genome shotgun (WGS) entry which is preliminary data.</text>
</comment>
<protein>
    <submittedName>
        <fullName evidence="2">Uma2 family endonuclease</fullName>
    </submittedName>
</protein>
<evidence type="ECO:0000313" key="2">
    <source>
        <dbReference type="EMBL" id="NDO69843.1"/>
    </source>
</evidence>
<feature type="domain" description="Putative restriction endonuclease" evidence="1">
    <location>
        <begin position="12"/>
        <end position="151"/>
    </location>
</feature>